<reference evidence="1" key="1">
    <citation type="thesis" date="2020" institute="ProQuest LLC" country="789 East Eisenhower Parkway, Ann Arbor, MI, USA">
        <title>Comparative Genomics and Chromosome Evolution.</title>
        <authorList>
            <person name="Mudd A.B."/>
        </authorList>
    </citation>
    <scope>NUCLEOTIDE SEQUENCE</scope>
    <source>
        <strain evidence="1">HN-11 Male</strain>
        <tissue evidence="1">Kidney and liver</tissue>
    </source>
</reference>
<name>A0A8J6BFY7_ELECQ</name>
<dbReference type="Proteomes" id="UP000770717">
    <property type="component" value="Unassembled WGS sequence"/>
</dbReference>
<accession>A0A8J6BFY7</accession>
<gene>
    <name evidence="1" type="ORF">GDO78_023000</name>
</gene>
<keyword evidence="2" id="KW-1185">Reference proteome</keyword>
<dbReference type="AlphaFoldDB" id="A0A8J6BFY7"/>
<evidence type="ECO:0000313" key="1">
    <source>
        <dbReference type="EMBL" id="KAG9462845.1"/>
    </source>
</evidence>
<sequence length="85" mass="8770">MYFAEVVTPGSVAVSSSATSVRLCGLSGASLVGTALTCSPGETHNGIAAWALLHLLEVFKWSFQCVTKLGEVSACRFGFGSRSVG</sequence>
<comment type="caution">
    <text evidence="1">The sequence shown here is derived from an EMBL/GenBank/DDBJ whole genome shotgun (WGS) entry which is preliminary data.</text>
</comment>
<organism evidence="1 2">
    <name type="scientific">Eleutherodactylus coqui</name>
    <name type="common">Puerto Rican coqui</name>
    <dbReference type="NCBI Taxonomy" id="57060"/>
    <lineage>
        <taxon>Eukaryota</taxon>
        <taxon>Metazoa</taxon>
        <taxon>Chordata</taxon>
        <taxon>Craniata</taxon>
        <taxon>Vertebrata</taxon>
        <taxon>Euteleostomi</taxon>
        <taxon>Amphibia</taxon>
        <taxon>Batrachia</taxon>
        <taxon>Anura</taxon>
        <taxon>Neobatrachia</taxon>
        <taxon>Hyloidea</taxon>
        <taxon>Eleutherodactylidae</taxon>
        <taxon>Eleutherodactylinae</taxon>
        <taxon>Eleutherodactylus</taxon>
        <taxon>Eleutherodactylus</taxon>
    </lineage>
</organism>
<dbReference type="EMBL" id="WNTK01009231">
    <property type="protein sequence ID" value="KAG9462845.1"/>
    <property type="molecule type" value="Genomic_DNA"/>
</dbReference>
<protein>
    <submittedName>
        <fullName evidence="1">Uncharacterized protein</fullName>
    </submittedName>
</protein>
<evidence type="ECO:0000313" key="2">
    <source>
        <dbReference type="Proteomes" id="UP000770717"/>
    </source>
</evidence>
<proteinExistence type="predicted"/>